<dbReference type="EMBL" id="HBGJ01042915">
    <property type="protein sequence ID" value="CAD9268529.1"/>
    <property type="molecule type" value="Transcribed_RNA"/>
</dbReference>
<reference evidence="2" key="1">
    <citation type="submission" date="2021-01" db="EMBL/GenBank/DDBJ databases">
        <authorList>
            <person name="Corre E."/>
            <person name="Pelletier E."/>
            <person name="Niang G."/>
            <person name="Scheremetjew M."/>
            <person name="Finn R."/>
            <person name="Kale V."/>
            <person name="Holt S."/>
            <person name="Cochrane G."/>
            <person name="Meng A."/>
            <person name="Brown T."/>
            <person name="Cohen L."/>
        </authorList>
    </citation>
    <scope>NUCLEOTIDE SEQUENCE</scope>
    <source>
        <strain evidence="2">CCMP2877</strain>
    </source>
</reference>
<gene>
    <name evidence="2" type="ORF">PPAR1163_LOCUS26963</name>
</gene>
<feature type="region of interest" description="Disordered" evidence="1">
    <location>
        <begin position="64"/>
        <end position="84"/>
    </location>
</feature>
<accession>A0A7S1UIL8</accession>
<proteinExistence type="predicted"/>
<evidence type="ECO:0000313" key="2">
    <source>
        <dbReference type="EMBL" id="CAD9268529.1"/>
    </source>
</evidence>
<feature type="region of interest" description="Disordered" evidence="1">
    <location>
        <begin position="1"/>
        <end position="23"/>
    </location>
</feature>
<name>A0A7S1UIL8_9STRA</name>
<feature type="region of interest" description="Disordered" evidence="1">
    <location>
        <begin position="92"/>
        <end position="111"/>
    </location>
</feature>
<dbReference type="AlphaFoldDB" id="A0A7S1UIL8"/>
<organism evidence="2">
    <name type="scientific">Phaeomonas parva</name>
    <dbReference type="NCBI Taxonomy" id="124430"/>
    <lineage>
        <taxon>Eukaryota</taxon>
        <taxon>Sar</taxon>
        <taxon>Stramenopiles</taxon>
        <taxon>Ochrophyta</taxon>
        <taxon>Pinguiophyceae</taxon>
        <taxon>Pinguiochrysidales</taxon>
        <taxon>Pinguiochrysidaceae</taxon>
        <taxon>Phaeomonas</taxon>
    </lineage>
</organism>
<evidence type="ECO:0000256" key="1">
    <source>
        <dbReference type="SAM" id="MobiDB-lite"/>
    </source>
</evidence>
<protein>
    <submittedName>
        <fullName evidence="2">Uncharacterized protein</fullName>
    </submittedName>
</protein>
<sequence length="111" mass="11597">MSPWLTVPKLNPQPQPQPQPQNSLWQQYTAPAEPLSASAAAAAAVPTSMAAPAPGYHVPVAAHASGYSWAPPGNDAPYQSPPSVAESAYALSPLPKYQQKKKPAVETTPVT</sequence>